<evidence type="ECO:0000313" key="2">
    <source>
        <dbReference type="Proteomes" id="UP000799777"/>
    </source>
</evidence>
<sequence length="417" mass="47738">MKTWKEYVLVAIRFVKSWANDKRQGVPWKYFGVAPFSKDSTEDTQSGNIRRHPSSRPTLNCDAKDNGMEEMTRSSSQGWPNCHGNYQGAVSGLRRMHLHPRADTISSAGQYQCYLQDCSIEDAFIKETGDRSEFETLDLDDHMQADHLLPSKKAVDLDNRVPGCKSDFTRTSPEQLLKHLKVVHREREIPNLTLQELSGDGKHRYFVPGRLSENRVSIETGNRQGNTEYDTHLARRHNLCGTESRLYKLSTYTLNATWLSIYLPRMTASREAQLLSQTTTNAVDSVKSGSLKSGRDFKCSTEKCADSPQSFNSKFNLQQHLQRTIPQGLLPSSYDRSFAKTNEKCYIDDLVKKHELAEGVKLDTWEKKDKDHPCFVPGCQSPTRFNTTRDYEAHLNERHRLHDSEARQVYLCGIINR</sequence>
<name>A0A9P4HBK6_9PLEO</name>
<organism evidence="1 2">
    <name type="scientific">Setomelanomma holmii</name>
    <dbReference type="NCBI Taxonomy" id="210430"/>
    <lineage>
        <taxon>Eukaryota</taxon>
        <taxon>Fungi</taxon>
        <taxon>Dikarya</taxon>
        <taxon>Ascomycota</taxon>
        <taxon>Pezizomycotina</taxon>
        <taxon>Dothideomycetes</taxon>
        <taxon>Pleosporomycetidae</taxon>
        <taxon>Pleosporales</taxon>
        <taxon>Pleosporineae</taxon>
        <taxon>Phaeosphaeriaceae</taxon>
        <taxon>Setomelanomma</taxon>
    </lineage>
</organism>
<evidence type="ECO:0000313" key="1">
    <source>
        <dbReference type="EMBL" id="KAF2031643.1"/>
    </source>
</evidence>
<dbReference type="Proteomes" id="UP000799777">
    <property type="component" value="Unassembled WGS sequence"/>
</dbReference>
<dbReference type="EMBL" id="ML978179">
    <property type="protein sequence ID" value="KAF2031643.1"/>
    <property type="molecule type" value="Genomic_DNA"/>
</dbReference>
<accession>A0A9P4HBK6</accession>
<proteinExistence type="predicted"/>
<protein>
    <submittedName>
        <fullName evidence="1">Uncharacterized protein</fullName>
    </submittedName>
</protein>
<reference evidence="1" key="1">
    <citation type="journal article" date="2020" name="Stud. Mycol.">
        <title>101 Dothideomycetes genomes: a test case for predicting lifestyles and emergence of pathogens.</title>
        <authorList>
            <person name="Haridas S."/>
            <person name="Albert R."/>
            <person name="Binder M."/>
            <person name="Bloem J."/>
            <person name="Labutti K."/>
            <person name="Salamov A."/>
            <person name="Andreopoulos B."/>
            <person name="Baker S."/>
            <person name="Barry K."/>
            <person name="Bills G."/>
            <person name="Bluhm B."/>
            <person name="Cannon C."/>
            <person name="Castanera R."/>
            <person name="Culley D."/>
            <person name="Daum C."/>
            <person name="Ezra D."/>
            <person name="Gonzalez J."/>
            <person name="Henrissat B."/>
            <person name="Kuo A."/>
            <person name="Liang C."/>
            <person name="Lipzen A."/>
            <person name="Lutzoni F."/>
            <person name="Magnuson J."/>
            <person name="Mondo S."/>
            <person name="Nolan M."/>
            <person name="Ohm R."/>
            <person name="Pangilinan J."/>
            <person name="Park H.-J."/>
            <person name="Ramirez L."/>
            <person name="Alfaro M."/>
            <person name="Sun H."/>
            <person name="Tritt A."/>
            <person name="Yoshinaga Y."/>
            <person name="Zwiers L.-H."/>
            <person name="Turgeon B."/>
            <person name="Goodwin S."/>
            <person name="Spatafora J."/>
            <person name="Crous P."/>
            <person name="Grigoriev I."/>
        </authorList>
    </citation>
    <scope>NUCLEOTIDE SEQUENCE</scope>
    <source>
        <strain evidence="1">CBS 110217</strain>
    </source>
</reference>
<gene>
    <name evidence="1" type="ORF">EK21DRAFT_87906</name>
</gene>
<comment type="caution">
    <text evidence="1">The sequence shown here is derived from an EMBL/GenBank/DDBJ whole genome shotgun (WGS) entry which is preliminary data.</text>
</comment>
<keyword evidence="2" id="KW-1185">Reference proteome</keyword>
<dbReference type="AlphaFoldDB" id="A0A9P4HBK6"/>